<organism evidence="2 3">
    <name type="scientific">Flexivirga oryzae</name>
    <dbReference type="NCBI Taxonomy" id="1794944"/>
    <lineage>
        <taxon>Bacteria</taxon>
        <taxon>Bacillati</taxon>
        <taxon>Actinomycetota</taxon>
        <taxon>Actinomycetes</taxon>
        <taxon>Micrococcales</taxon>
        <taxon>Dermacoccaceae</taxon>
        <taxon>Flexivirga</taxon>
    </lineage>
</organism>
<evidence type="ECO:0000313" key="2">
    <source>
        <dbReference type="EMBL" id="MBB2890939.1"/>
    </source>
</evidence>
<reference evidence="2 3" key="1">
    <citation type="submission" date="2020-08" db="EMBL/GenBank/DDBJ databases">
        <title>Sequencing the genomes of 1000 actinobacteria strains.</title>
        <authorList>
            <person name="Klenk H.-P."/>
        </authorList>
    </citation>
    <scope>NUCLEOTIDE SEQUENCE [LARGE SCALE GENOMIC DNA]</scope>
    <source>
        <strain evidence="2 3">DSM 105369</strain>
    </source>
</reference>
<dbReference type="AlphaFoldDB" id="A0A839N2C0"/>
<comment type="caution">
    <text evidence="2">The sequence shown here is derived from an EMBL/GenBank/DDBJ whole genome shotgun (WGS) entry which is preliminary data.</text>
</comment>
<dbReference type="Proteomes" id="UP000559182">
    <property type="component" value="Unassembled WGS sequence"/>
</dbReference>
<accession>A0A839N2C0</accession>
<feature type="domain" description="IrrE N-terminal-like" evidence="1">
    <location>
        <begin position="69"/>
        <end position="184"/>
    </location>
</feature>
<proteinExistence type="predicted"/>
<dbReference type="Gene3D" id="1.10.10.2910">
    <property type="match status" value="1"/>
</dbReference>
<protein>
    <submittedName>
        <fullName evidence="2">Zn-dependent peptidase ImmA (M78 family)</fullName>
    </submittedName>
</protein>
<dbReference type="PANTHER" id="PTHR43236">
    <property type="entry name" value="ANTITOXIN HIGA1"/>
    <property type="match status" value="1"/>
</dbReference>
<dbReference type="EMBL" id="JACHVQ010000001">
    <property type="protein sequence ID" value="MBB2890939.1"/>
    <property type="molecule type" value="Genomic_DNA"/>
</dbReference>
<gene>
    <name evidence="2" type="ORF">FHU39_000923</name>
</gene>
<dbReference type="InterPro" id="IPR010359">
    <property type="entry name" value="IrrE_HExxH"/>
</dbReference>
<sequence>MQNAPTRTPLTTMQPSVLKRLRSLTPTRPCTFAEALRIAELQAARLRELIAATDDESFPVESISELPRIRIERRPLPTSGVSYWDRDNSGWVIGINSGESEARQRFSLIHEYKHIIDHGSTSYLYTGSRFTSADRQAEQVADYFAGCVLMPKRLMLRAWGNRVQSPEDLSWLFDVSIRAISVRLAQLGLTEPTPRCALPRTRPIRSANYQKAPTR</sequence>
<dbReference type="InterPro" id="IPR052345">
    <property type="entry name" value="Rad_response_metalloprotease"/>
</dbReference>
<dbReference type="PANTHER" id="PTHR43236:SF2">
    <property type="entry name" value="BLL0069 PROTEIN"/>
    <property type="match status" value="1"/>
</dbReference>
<dbReference type="RefSeq" id="WP_183319275.1">
    <property type="nucleotide sequence ID" value="NZ_JACHVQ010000001.1"/>
</dbReference>
<evidence type="ECO:0000259" key="1">
    <source>
        <dbReference type="Pfam" id="PF06114"/>
    </source>
</evidence>
<dbReference type="Pfam" id="PF06114">
    <property type="entry name" value="Peptidase_M78"/>
    <property type="match status" value="1"/>
</dbReference>
<keyword evidence="3" id="KW-1185">Reference proteome</keyword>
<name>A0A839N2C0_9MICO</name>
<evidence type="ECO:0000313" key="3">
    <source>
        <dbReference type="Proteomes" id="UP000559182"/>
    </source>
</evidence>